<sequence length="745" mass="83417">MAQGLIQTGTNHSFFFSSSKSKFPLQICKFPFILPSLRLRLRLLPLPRCFCSYSSLQQSIDLSNYREAFSKRMDMAGLKPHHHIALGVSGGPDSMALCVLTAGWKMDGLGTSCKSSTFLDGLLAIVVDHGLRAESRVEAQVVYNRVTQLGIRCELASCDWINGRPKQGHLQEAARDMRYQMLQKVCVQHKIGVILVAHHADDQAELFILRLSRSSGVLGLAGMPFTSQIFSSHTYSYSEVSKNYGVLLVRPLMDFSKDDMYKICQGANQDWVEDPTNRSSLFARNRIRMSLGDLSSSTLNSELHAIISACRKTRLFIDQVCLSLANWTLTITEVGYAIINLEILNQLKIPDICLTKFVSLVLQFISQRHRPVRGNTAKLVLDYIQTVPCKTSLTAAGCYICPAPGSKGTRCIVCCSVDCPLPSKIEVFHAPSYKKERNDVSDGLEKIINDGKSYLEHYIPEASDVHFLDATPETVLDEAKRLNIISESTYRIIVSLQMQETKLFKAEPKFTPGHESKHGSHSVRTSFSGLLKPGQICNYMNRFFITWKIKDENEVNTFKAAGCNAFCKSCVLGCHMELEVRHMTESDWLYLSKLSECSCTVKNCQNPRDTLASLEGQTMESTNRCLNSARSSAREALVLLKLIPVAARRSLPVLVNHQGLLLSIPVRINFTITNETGCSVFKGTGSFQFNRMGKGPWLDLYQFRRHNLYLLNCSTKKELERNIRGIAKIWVINVLGANHSHIPSS</sequence>
<dbReference type="SUPFAM" id="SSF52402">
    <property type="entry name" value="Adenine nucleotide alpha hydrolases-like"/>
    <property type="match status" value="1"/>
</dbReference>
<evidence type="ECO:0000259" key="7">
    <source>
        <dbReference type="Pfam" id="PF01171"/>
    </source>
</evidence>
<dbReference type="InterPro" id="IPR014729">
    <property type="entry name" value="Rossmann-like_a/b/a_fold"/>
</dbReference>
<evidence type="ECO:0000313" key="8">
    <source>
        <dbReference type="Proteomes" id="UP001652600"/>
    </source>
</evidence>
<evidence type="ECO:0000256" key="5">
    <source>
        <dbReference type="ARBA" id="ARBA00022840"/>
    </source>
</evidence>
<dbReference type="PANTHER" id="PTHR43033:SF5">
    <property type="entry name" value="TRNA(ILE)-LYSIDINE SYNTHETASE"/>
    <property type="match status" value="1"/>
</dbReference>
<evidence type="ECO:0000256" key="4">
    <source>
        <dbReference type="ARBA" id="ARBA00022741"/>
    </source>
</evidence>
<feature type="domain" description="tRNA(Ile)-lysidine/2-thiocytidine synthase N-terminal" evidence="7">
    <location>
        <begin position="84"/>
        <end position="289"/>
    </location>
</feature>
<keyword evidence="4" id="KW-0547">Nucleotide-binding</keyword>
<dbReference type="EC" id="6.3.4.19" evidence="1"/>
<reference evidence="8" key="1">
    <citation type="submission" date="2025-05" db="UniProtKB">
        <authorList>
            <consortium name="RefSeq"/>
        </authorList>
    </citation>
    <scope>NUCLEOTIDE SEQUENCE [LARGE SCALE GENOMIC DNA]</scope>
</reference>
<protein>
    <recommendedName>
        <fullName evidence="1">tRNA(Ile)-lysidine synthetase</fullName>
        <ecNumber evidence="1">6.3.4.19</ecNumber>
    </recommendedName>
</protein>
<dbReference type="Pfam" id="PF01171">
    <property type="entry name" value="ATP_bind_3"/>
    <property type="match status" value="1"/>
</dbReference>
<dbReference type="PANTHER" id="PTHR43033">
    <property type="entry name" value="TRNA(ILE)-LYSIDINE SYNTHASE-RELATED"/>
    <property type="match status" value="1"/>
</dbReference>
<keyword evidence="5" id="KW-0067">ATP-binding</keyword>
<dbReference type="Proteomes" id="UP001652600">
    <property type="component" value="Chromosome 2"/>
</dbReference>
<comment type="catalytic activity">
    <reaction evidence="6">
        <text>cytidine(34) in tRNA(Ile2) + L-lysine + ATP = lysidine(34) in tRNA(Ile2) + AMP + diphosphate + H(+)</text>
        <dbReference type="Rhea" id="RHEA:43744"/>
        <dbReference type="Rhea" id="RHEA-COMP:10625"/>
        <dbReference type="Rhea" id="RHEA-COMP:10670"/>
        <dbReference type="ChEBI" id="CHEBI:15378"/>
        <dbReference type="ChEBI" id="CHEBI:30616"/>
        <dbReference type="ChEBI" id="CHEBI:32551"/>
        <dbReference type="ChEBI" id="CHEBI:33019"/>
        <dbReference type="ChEBI" id="CHEBI:82748"/>
        <dbReference type="ChEBI" id="CHEBI:83665"/>
        <dbReference type="ChEBI" id="CHEBI:456215"/>
        <dbReference type="EC" id="6.3.4.19"/>
    </reaction>
</comment>
<accession>A0ABM3KJ18</accession>
<gene>
    <name evidence="9" type="primary">LOC103500981</name>
</gene>
<keyword evidence="8" id="KW-1185">Reference proteome</keyword>
<dbReference type="HAMAP" id="MF_01161">
    <property type="entry name" value="tRNA_Ile_lys_synt"/>
    <property type="match status" value="1"/>
</dbReference>
<keyword evidence="3" id="KW-0819">tRNA processing</keyword>
<dbReference type="InterPro" id="IPR011063">
    <property type="entry name" value="TilS/TtcA_N"/>
</dbReference>
<evidence type="ECO:0000256" key="3">
    <source>
        <dbReference type="ARBA" id="ARBA00022694"/>
    </source>
</evidence>
<organism evidence="8 9">
    <name type="scientific">Cucumis melo</name>
    <name type="common">Muskmelon</name>
    <dbReference type="NCBI Taxonomy" id="3656"/>
    <lineage>
        <taxon>Eukaryota</taxon>
        <taxon>Viridiplantae</taxon>
        <taxon>Streptophyta</taxon>
        <taxon>Embryophyta</taxon>
        <taxon>Tracheophyta</taxon>
        <taxon>Spermatophyta</taxon>
        <taxon>Magnoliopsida</taxon>
        <taxon>eudicotyledons</taxon>
        <taxon>Gunneridae</taxon>
        <taxon>Pentapetalae</taxon>
        <taxon>rosids</taxon>
        <taxon>fabids</taxon>
        <taxon>Cucurbitales</taxon>
        <taxon>Cucurbitaceae</taxon>
        <taxon>Benincaseae</taxon>
        <taxon>Cucumis</taxon>
    </lineage>
</organism>
<reference evidence="9" key="2">
    <citation type="submission" date="2025-08" db="UniProtKB">
        <authorList>
            <consortium name="RefSeq"/>
        </authorList>
    </citation>
    <scope>IDENTIFICATION</scope>
    <source>
        <tissue evidence="9">Stem</tissue>
    </source>
</reference>
<proteinExistence type="inferred from homology"/>
<dbReference type="InterPro" id="IPR012795">
    <property type="entry name" value="tRNA_Ile_lys_synt_N"/>
</dbReference>
<dbReference type="RefSeq" id="XP_050937761.1">
    <property type="nucleotide sequence ID" value="XM_051081804.1"/>
</dbReference>
<dbReference type="Gene3D" id="3.40.50.620">
    <property type="entry name" value="HUPs"/>
    <property type="match status" value="1"/>
</dbReference>
<dbReference type="InterPro" id="IPR012094">
    <property type="entry name" value="tRNA_Ile_lys_synt"/>
</dbReference>
<dbReference type="CDD" id="cd01992">
    <property type="entry name" value="TilS_N"/>
    <property type="match status" value="1"/>
</dbReference>
<evidence type="ECO:0000256" key="2">
    <source>
        <dbReference type="ARBA" id="ARBA00022598"/>
    </source>
</evidence>
<dbReference type="GeneID" id="103500981"/>
<dbReference type="NCBIfam" id="TIGR02432">
    <property type="entry name" value="lysidine_TilS_N"/>
    <property type="match status" value="1"/>
</dbReference>
<evidence type="ECO:0000256" key="1">
    <source>
        <dbReference type="ARBA" id="ARBA00013267"/>
    </source>
</evidence>
<keyword evidence="2" id="KW-0436">Ligase</keyword>
<evidence type="ECO:0000256" key="6">
    <source>
        <dbReference type="ARBA" id="ARBA00048539"/>
    </source>
</evidence>
<name>A0ABM3KJ18_CUCME</name>
<evidence type="ECO:0000313" key="9">
    <source>
        <dbReference type="RefSeq" id="XP_050937761.1"/>
    </source>
</evidence>